<proteinExistence type="predicted"/>
<keyword evidence="2" id="KW-1185">Reference proteome</keyword>
<evidence type="ECO:0000313" key="2">
    <source>
        <dbReference type="Proteomes" id="UP001642484"/>
    </source>
</evidence>
<accession>A0ABP0JLV6</accession>
<dbReference type="EMBL" id="CAXAMN010005780">
    <property type="protein sequence ID" value="CAK9015323.1"/>
    <property type="molecule type" value="Genomic_DNA"/>
</dbReference>
<gene>
    <name evidence="1" type="ORF">CCMP2556_LOCUS12058</name>
</gene>
<name>A0ABP0JLV6_9DINO</name>
<reference evidence="1 2" key="1">
    <citation type="submission" date="2024-02" db="EMBL/GenBank/DDBJ databases">
        <authorList>
            <person name="Chen Y."/>
            <person name="Shah S."/>
            <person name="Dougan E. K."/>
            <person name="Thang M."/>
            <person name="Chan C."/>
        </authorList>
    </citation>
    <scope>NUCLEOTIDE SEQUENCE [LARGE SCALE GENOMIC DNA]</scope>
</reference>
<evidence type="ECO:0008006" key="3">
    <source>
        <dbReference type="Google" id="ProtNLM"/>
    </source>
</evidence>
<dbReference type="Proteomes" id="UP001642484">
    <property type="component" value="Unassembled WGS sequence"/>
</dbReference>
<evidence type="ECO:0000313" key="1">
    <source>
        <dbReference type="EMBL" id="CAK9015323.1"/>
    </source>
</evidence>
<sequence>MDLIEVEDVEDDEVLPELDPLHLEDLNFSFQEDIEHLNSSASGFAGYTSQDLARHQSPDSGLDADTQDEAHEDGVEFIDRTAQESFDFNTGTNACIVDKTDWALTVNHAFERHKALDPAMKLPWEQPSMQGIFHNSLGLNLPQVHGLALELPAKQIEDRNQISVSGEVEACTDAAFLSAVKDIQDLDYFENKRQQTDLACAKWLDILSNTSGPSYGA</sequence>
<comment type="caution">
    <text evidence="1">The sequence shown here is derived from an EMBL/GenBank/DDBJ whole genome shotgun (WGS) entry which is preliminary data.</text>
</comment>
<organism evidence="1 2">
    <name type="scientific">Durusdinium trenchii</name>
    <dbReference type="NCBI Taxonomy" id="1381693"/>
    <lineage>
        <taxon>Eukaryota</taxon>
        <taxon>Sar</taxon>
        <taxon>Alveolata</taxon>
        <taxon>Dinophyceae</taxon>
        <taxon>Suessiales</taxon>
        <taxon>Symbiodiniaceae</taxon>
        <taxon>Durusdinium</taxon>
    </lineage>
</organism>
<protein>
    <recommendedName>
        <fullName evidence="3">Condensin complex subunit 2</fullName>
    </recommendedName>
</protein>